<dbReference type="Proteomes" id="UP001296776">
    <property type="component" value="Unassembled WGS sequence"/>
</dbReference>
<evidence type="ECO:0000313" key="2">
    <source>
        <dbReference type="Proteomes" id="UP001296776"/>
    </source>
</evidence>
<name>A0AAJ0U5H8_9GAMM</name>
<dbReference type="EMBL" id="NRSJ01000026">
    <property type="protein sequence ID" value="MBK1705656.1"/>
    <property type="molecule type" value="Genomic_DNA"/>
</dbReference>
<organism evidence="1 2">
    <name type="scientific">Halochromatium glycolicum</name>
    <dbReference type="NCBI Taxonomy" id="85075"/>
    <lineage>
        <taxon>Bacteria</taxon>
        <taxon>Pseudomonadati</taxon>
        <taxon>Pseudomonadota</taxon>
        <taxon>Gammaproteobacteria</taxon>
        <taxon>Chromatiales</taxon>
        <taxon>Chromatiaceae</taxon>
        <taxon>Halochromatium</taxon>
    </lineage>
</organism>
<reference evidence="1" key="1">
    <citation type="submission" date="2017-08" db="EMBL/GenBank/DDBJ databases">
        <authorList>
            <person name="Imhoff J.F."/>
            <person name="Rahn T."/>
            <person name="Kuenzel S."/>
            <person name="Neulinger S.C."/>
        </authorList>
    </citation>
    <scope>NUCLEOTIDE SEQUENCE</scope>
    <source>
        <strain evidence="1">DSM 11080</strain>
    </source>
</reference>
<reference evidence="1" key="2">
    <citation type="journal article" date="2020" name="Microorganisms">
        <title>Osmotic Adaptation and Compatible Solute Biosynthesis of Phototrophic Bacteria as Revealed from Genome Analyses.</title>
        <authorList>
            <person name="Imhoff J.F."/>
            <person name="Rahn T."/>
            <person name="Kunzel S."/>
            <person name="Keller A."/>
            <person name="Neulinger S.C."/>
        </authorList>
    </citation>
    <scope>NUCLEOTIDE SEQUENCE</scope>
    <source>
        <strain evidence="1">DSM 11080</strain>
    </source>
</reference>
<dbReference type="SUPFAM" id="SSF46626">
    <property type="entry name" value="Cytochrome c"/>
    <property type="match status" value="1"/>
</dbReference>
<comment type="caution">
    <text evidence="1">The sequence shown here is derived from an EMBL/GenBank/DDBJ whole genome shotgun (WGS) entry which is preliminary data.</text>
</comment>
<evidence type="ECO:0000313" key="1">
    <source>
        <dbReference type="EMBL" id="MBK1705656.1"/>
    </source>
</evidence>
<dbReference type="InterPro" id="IPR036909">
    <property type="entry name" value="Cyt_c-like_dom_sf"/>
</dbReference>
<dbReference type="AlphaFoldDB" id="A0AAJ0U5H8"/>
<dbReference type="GO" id="GO:0009055">
    <property type="term" value="F:electron transfer activity"/>
    <property type="evidence" value="ECO:0007669"/>
    <property type="project" value="InterPro"/>
</dbReference>
<keyword evidence="2" id="KW-1185">Reference proteome</keyword>
<gene>
    <name evidence="1" type="ORF">CKO40_14100</name>
</gene>
<protein>
    <recommendedName>
        <fullName evidence="3">Cytochrome c domain-containing protein</fullName>
    </recommendedName>
</protein>
<accession>A0AAJ0U5H8</accession>
<dbReference type="GO" id="GO:0020037">
    <property type="term" value="F:heme binding"/>
    <property type="evidence" value="ECO:0007669"/>
    <property type="project" value="InterPro"/>
</dbReference>
<proteinExistence type="predicted"/>
<sequence length="820" mass="90592">MCFSVLLGGCGGPAEDEAKQAGKTKGDFPESAADYFADMDGGDQFSEDEIKGRNTWMVWTGGNEAFWDYLANNSLGTFDLLKTISSFPCSDEQRAYLANLDEGAAGDIPEAAYSSGYTGGSGSDSGETRNYYAYYDRDSRFEYLGLMNEPGFQRPTKPDEYGLCIDEAVDAKDPFDPEVYGYPSGVLGLRLFPNPNFDEDAEAKWKEANSSAPRYYTDPDYYQDRDLVRPYRVGMACSFCHVSHHPTNPPDDPENPEFANLSGTIGAQYFWFGRIFAPNVNRRNFIWHILATQQPGAVDTSFVPNDYILNPRAMNAVFDVEARLGAAERFGEETSTGGALELPEVDEYGPTFGVPHVLWDGADSVGIDAALTRVYINIGEYHEEWIRHINPIVGLKPQTPIRVEDAQSHSVYWQATQERAGNMAKYLIRAGAPMPLAEAPNGTDYLQGARSDDEYQSLLERGKVAFAENCARCHSSKLPEPAPGLDQAVICGEDRDYIDCWSQYWEWTQTDAFKSQMTELVLRDDFLEDNYLSTDARIPVTLLETEVCSSMASNAIEGRVWDNFSSQTYKDLPGMGELTLTNAVTGEDFSWQAPAGGRGYQRVPSLIAVWSSAPFLHNNEIGDFPKDPSTAPSTAGRMAAFDDAIRELLWPETRDGTVHRTDRVTWLEVPLAALPGVVGVVLGDNPASAALRGLLGIGWAVKDVDGSQRLSIGPIPRGTPVNLIANINMELHDERVSGWDLIGFLRKAKGHFKEINRIIEDEGLGPEEQNRLATEELSDLVPDLIALSSCPDFVVDRGHTFGAELSDADKEALIEYVKTF</sequence>
<evidence type="ECO:0008006" key="3">
    <source>
        <dbReference type="Google" id="ProtNLM"/>
    </source>
</evidence>
<dbReference type="RefSeq" id="WP_200346876.1">
    <property type="nucleotide sequence ID" value="NZ_NRSJ01000026.1"/>
</dbReference>